<keyword evidence="2 4" id="KW-0732">Signal</keyword>
<evidence type="ECO:0000256" key="2">
    <source>
        <dbReference type="ARBA" id="ARBA00022729"/>
    </source>
</evidence>
<dbReference type="InterPro" id="IPR028081">
    <property type="entry name" value="Leu-bd"/>
</dbReference>
<dbReference type="PANTHER" id="PTHR30483">
    <property type="entry name" value="LEUCINE-SPECIFIC-BINDING PROTEIN"/>
    <property type="match status" value="1"/>
</dbReference>
<protein>
    <submittedName>
        <fullName evidence="6">Penicillin-binding protein activator</fullName>
    </submittedName>
</protein>
<organism evidence="6 7">
    <name type="scientific">Actibacterium pelagium</name>
    <dbReference type="NCBI Taxonomy" id="2029103"/>
    <lineage>
        <taxon>Bacteria</taxon>
        <taxon>Pseudomonadati</taxon>
        <taxon>Pseudomonadota</taxon>
        <taxon>Alphaproteobacteria</taxon>
        <taxon>Rhodobacterales</taxon>
        <taxon>Roseobacteraceae</taxon>
        <taxon>Actibacterium</taxon>
    </lineage>
</organism>
<evidence type="ECO:0000256" key="4">
    <source>
        <dbReference type="SAM" id="SignalP"/>
    </source>
</evidence>
<feature type="domain" description="Leucine-binding protein" evidence="5">
    <location>
        <begin position="59"/>
        <end position="368"/>
    </location>
</feature>
<dbReference type="InterPro" id="IPR028082">
    <property type="entry name" value="Peripla_BP_I"/>
</dbReference>
<dbReference type="CDD" id="cd06339">
    <property type="entry name" value="PBP1_YraM_LppC_lipoprotein-like"/>
    <property type="match status" value="1"/>
</dbReference>
<name>A0A917EHS5_9RHOB</name>
<evidence type="ECO:0000313" key="7">
    <source>
        <dbReference type="Proteomes" id="UP000606730"/>
    </source>
</evidence>
<dbReference type="PANTHER" id="PTHR30483:SF6">
    <property type="entry name" value="PERIPLASMIC BINDING PROTEIN OF ABC TRANSPORTER FOR NATURAL AMINO ACIDS"/>
    <property type="match status" value="1"/>
</dbReference>
<keyword evidence="3" id="KW-0813">Transport</keyword>
<evidence type="ECO:0000256" key="1">
    <source>
        <dbReference type="ARBA" id="ARBA00010062"/>
    </source>
</evidence>
<feature type="chain" id="PRO_5036930829" evidence="4">
    <location>
        <begin position="26"/>
        <end position="387"/>
    </location>
</feature>
<dbReference type="InterPro" id="IPR051010">
    <property type="entry name" value="BCAA_transport"/>
</dbReference>
<reference evidence="6" key="2">
    <citation type="submission" date="2020-09" db="EMBL/GenBank/DDBJ databases">
        <authorList>
            <person name="Sun Q."/>
            <person name="Zhou Y."/>
        </authorList>
    </citation>
    <scope>NUCLEOTIDE SEQUENCE</scope>
    <source>
        <strain evidence="6">CGMCC 1.16012</strain>
    </source>
</reference>
<dbReference type="RefSeq" id="WP_095596879.1">
    <property type="nucleotide sequence ID" value="NZ_BMKN01000001.1"/>
</dbReference>
<comment type="caution">
    <text evidence="6">The sequence shown here is derived from an EMBL/GenBank/DDBJ whole genome shotgun (WGS) entry which is preliminary data.</text>
</comment>
<gene>
    <name evidence="6" type="ORF">GCM10011517_01680</name>
</gene>
<evidence type="ECO:0000259" key="5">
    <source>
        <dbReference type="Pfam" id="PF13458"/>
    </source>
</evidence>
<proteinExistence type="inferred from homology"/>
<dbReference type="PROSITE" id="PS51257">
    <property type="entry name" value="PROKAR_LIPOPROTEIN"/>
    <property type="match status" value="1"/>
</dbReference>
<keyword evidence="7" id="KW-1185">Reference proteome</keyword>
<accession>A0A917EHS5</accession>
<dbReference type="SUPFAM" id="SSF53822">
    <property type="entry name" value="Periplasmic binding protein-like I"/>
    <property type="match status" value="1"/>
</dbReference>
<dbReference type="OrthoDB" id="7210494at2"/>
<dbReference type="EMBL" id="BMKN01000001">
    <property type="protein sequence ID" value="GGE37602.1"/>
    <property type="molecule type" value="Genomic_DNA"/>
</dbReference>
<comment type="similarity">
    <text evidence="1">Belongs to the leucine-binding protein family.</text>
</comment>
<evidence type="ECO:0000313" key="6">
    <source>
        <dbReference type="EMBL" id="GGE37602.1"/>
    </source>
</evidence>
<dbReference type="Pfam" id="PF13458">
    <property type="entry name" value="Peripla_BP_6"/>
    <property type="match status" value="1"/>
</dbReference>
<feature type="signal peptide" evidence="4">
    <location>
        <begin position="1"/>
        <end position="25"/>
    </location>
</feature>
<keyword evidence="3" id="KW-0029">Amino-acid transport</keyword>
<dbReference type="GO" id="GO:0006865">
    <property type="term" value="P:amino acid transport"/>
    <property type="evidence" value="ECO:0007669"/>
    <property type="project" value="UniProtKB-KW"/>
</dbReference>
<dbReference type="Gene3D" id="3.40.50.2300">
    <property type="match status" value="2"/>
</dbReference>
<dbReference type="AlphaFoldDB" id="A0A917EHS5"/>
<sequence length="387" mass="39564">MFALLKSLRKIMRPVGALTAVALLAACQTGGGPTINTGRAVPVALLVPGGSEKPSDTLLARSLENAARLAISDLNGAKIDLRIYNTAGDASQAAVVAREAVNDGAKLILGPLYSHSSSAAGVAVAGRNVNVLSFSNNPAIAGNNVFILGATFQNAADRLVSYSMATGRTDVMVVHDSGVAGELGRASVANAAAKYGANFVASEVYDLSQNSIVQATPNITKTARESGADTIIMNATVDGALPLLTQLMSENGLDPQKFQYAGLTRWDALPGTLALPGVQGGWFTLPDPGVKNQFEARYQAAFGEAPHALAHLSYDGIAAVGALIAAGDKGALTAASLTQPNGFAGASGVFRLKADGTNERGLAVAQIVNNEVLIVSPAPRSFLDAGL</sequence>
<evidence type="ECO:0000256" key="3">
    <source>
        <dbReference type="ARBA" id="ARBA00022970"/>
    </source>
</evidence>
<reference evidence="6" key="1">
    <citation type="journal article" date="2014" name="Int. J. Syst. Evol. Microbiol.">
        <title>Complete genome sequence of Corynebacterium casei LMG S-19264T (=DSM 44701T), isolated from a smear-ripened cheese.</title>
        <authorList>
            <consortium name="US DOE Joint Genome Institute (JGI-PGF)"/>
            <person name="Walter F."/>
            <person name="Albersmeier A."/>
            <person name="Kalinowski J."/>
            <person name="Ruckert C."/>
        </authorList>
    </citation>
    <scope>NUCLEOTIDE SEQUENCE</scope>
    <source>
        <strain evidence="6">CGMCC 1.16012</strain>
    </source>
</reference>
<dbReference type="Proteomes" id="UP000606730">
    <property type="component" value="Unassembled WGS sequence"/>
</dbReference>